<dbReference type="AlphaFoldDB" id="A0A9P8T9P5"/>
<proteinExistence type="predicted"/>
<evidence type="ECO:0000313" key="2">
    <source>
        <dbReference type="EMBL" id="KAH3670221.1"/>
    </source>
</evidence>
<accession>A0A9P8T9P5</accession>
<sequence length="221" mass="23932">MLFSSTSLSSFDFPTSHSSSLISSPNAESSFGSTGTSRMSGMPSSRGSFASSLKHSSPKNPHPSRWCKSLLAPNGALESLMCSALRYWNPILESNSSQNLVHASSSRRSFSQRTRSSRKHSKDCCALAGSGLAMLMKYEPCGSTSVRGLKPCSLQYSTNLDASSSLNIGDTHRFGFLRNRANELQPTFMALVTELKMPPPMPTCAPNLCLKPVSRINLKDI</sequence>
<organism evidence="2 3">
    <name type="scientific">Ogataea polymorpha</name>
    <dbReference type="NCBI Taxonomy" id="460523"/>
    <lineage>
        <taxon>Eukaryota</taxon>
        <taxon>Fungi</taxon>
        <taxon>Dikarya</taxon>
        <taxon>Ascomycota</taxon>
        <taxon>Saccharomycotina</taxon>
        <taxon>Pichiomycetes</taxon>
        <taxon>Pichiales</taxon>
        <taxon>Pichiaceae</taxon>
        <taxon>Ogataea</taxon>
    </lineage>
</organism>
<reference evidence="2" key="1">
    <citation type="journal article" date="2021" name="Open Biol.">
        <title>Shared evolutionary footprints suggest mitochondrial oxidative damage underlies multiple complex I losses in fungi.</title>
        <authorList>
            <person name="Schikora-Tamarit M.A."/>
            <person name="Marcet-Houben M."/>
            <person name="Nosek J."/>
            <person name="Gabaldon T."/>
        </authorList>
    </citation>
    <scope>NUCLEOTIDE SEQUENCE</scope>
    <source>
        <strain evidence="2">NCAIM Y.01608</strain>
    </source>
</reference>
<comment type="caution">
    <text evidence="2">The sequence shown here is derived from an EMBL/GenBank/DDBJ whole genome shotgun (WGS) entry which is preliminary data.</text>
</comment>
<dbReference type="EMBL" id="JAEUBD010000983">
    <property type="protein sequence ID" value="KAH3670221.1"/>
    <property type="molecule type" value="Genomic_DNA"/>
</dbReference>
<dbReference type="Proteomes" id="UP000788993">
    <property type="component" value="Unassembled WGS sequence"/>
</dbReference>
<feature type="region of interest" description="Disordered" evidence="1">
    <location>
        <begin position="1"/>
        <end position="64"/>
    </location>
</feature>
<evidence type="ECO:0000256" key="1">
    <source>
        <dbReference type="SAM" id="MobiDB-lite"/>
    </source>
</evidence>
<gene>
    <name evidence="2" type="ORF">OGATHE_003034</name>
</gene>
<evidence type="ECO:0000313" key="3">
    <source>
        <dbReference type="Proteomes" id="UP000788993"/>
    </source>
</evidence>
<reference evidence="2" key="2">
    <citation type="submission" date="2021-01" db="EMBL/GenBank/DDBJ databases">
        <authorList>
            <person name="Schikora-Tamarit M.A."/>
        </authorList>
    </citation>
    <scope>NUCLEOTIDE SEQUENCE</scope>
    <source>
        <strain evidence="2">NCAIM Y.01608</strain>
    </source>
</reference>
<name>A0A9P8T9P5_9ASCO</name>
<feature type="compositionally biased region" description="Low complexity" evidence="1">
    <location>
        <begin position="1"/>
        <end position="49"/>
    </location>
</feature>
<keyword evidence="3" id="KW-1185">Reference proteome</keyword>
<feature type="compositionally biased region" description="Polar residues" evidence="1">
    <location>
        <begin position="50"/>
        <end position="59"/>
    </location>
</feature>
<protein>
    <submittedName>
        <fullName evidence="2">Uncharacterized protein</fullName>
    </submittedName>
</protein>